<dbReference type="Pfam" id="PF00625">
    <property type="entry name" value="Guanylate_kin"/>
    <property type="match status" value="1"/>
</dbReference>
<dbReference type="InterPro" id="IPR008145">
    <property type="entry name" value="GK/Ca_channel_bsu"/>
</dbReference>
<evidence type="ECO:0000256" key="2">
    <source>
        <dbReference type="ARBA" id="ARBA00012961"/>
    </source>
</evidence>
<comment type="similarity">
    <text evidence="1 9">Belongs to the guanylate kinase family.</text>
</comment>
<evidence type="ECO:0000256" key="7">
    <source>
        <dbReference type="ARBA" id="ARBA00022840"/>
    </source>
</evidence>
<dbReference type="NCBIfam" id="TIGR03263">
    <property type="entry name" value="guanyl_kin"/>
    <property type="match status" value="1"/>
</dbReference>
<comment type="catalytic activity">
    <reaction evidence="9">
        <text>GMP + ATP = GDP + ADP</text>
        <dbReference type="Rhea" id="RHEA:20780"/>
        <dbReference type="ChEBI" id="CHEBI:30616"/>
        <dbReference type="ChEBI" id="CHEBI:58115"/>
        <dbReference type="ChEBI" id="CHEBI:58189"/>
        <dbReference type="ChEBI" id="CHEBI:456216"/>
        <dbReference type="EC" id="2.7.4.8"/>
    </reaction>
</comment>
<evidence type="ECO:0000259" key="10">
    <source>
        <dbReference type="PROSITE" id="PS50052"/>
    </source>
</evidence>
<dbReference type="InterPro" id="IPR017665">
    <property type="entry name" value="Guanylate_kinase"/>
</dbReference>
<dbReference type="CDD" id="cd00071">
    <property type="entry name" value="GMPK"/>
    <property type="match status" value="1"/>
</dbReference>
<dbReference type="SUPFAM" id="SSF52540">
    <property type="entry name" value="P-loop containing nucleoside triphosphate hydrolases"/>
    <property type="match status" value="1"/>
</dbReference>
<feature type="binding site" evidence="9">
    <location>
        <begin position="20"/>
        <end position="27"/>
    </location>
    <ligand>
        <name>ATP</name>
        <dbReference type="ChEBI" id="CHEBI:30616"/>
    </ligand>
</feature>
<evidence type="ECO:0000313" key="12">
    <source>
        <dbReference type="Proteomes" id="UP000075394"/>
    </source>
</evidence>
<gene>
    <name evidence="9" type="primary">gmk</name>
    <name evidence="11" type="ORF">AD931_08700</name>
</gene>
<keyword evidence="7 9" id="KW-0067">ATP-binding</keyword>
<evidence type="ECO:0000256" key="5">
    <source>
        <dbReference type="ARBA" id="ARBA00022741"/>
    </source>
</evidence>
<dbReference type="GO" id="GO:0005524">
    <property type="term" value="F:ATP binding"/>
    <property type="evidence" value="ECO:0007669"/>
    <property type="project" value="UniProtKB-UniRule"/>
</dbReference>
<comment type="caution">
    <text evidence="11">The sequence shown here is derived from an EMBL/GenBank/DDBJ whole genome shotgun (WGS) entry which is preliminary data.</text>
</comment>
<dbReference type="PANTHER" id="PTHR23117:SF13">
    <property type="entry name" value="GUANYLATE KINASE"/>
    <property type="match status" value="1"/>
</dbReference>
<dbReference type="HAMAP" id="MF_00328">
    <property type="entry name" value="Guanylate_kinase"/>
    <property type="match status" value="1"/>
</dbReference>
<evidence type="ECO:0000256" key="6">
    <source>
        <dbReference type="ARBA" id="ARBA00022777"/>
    </source>
</evidence>
<dbReference type="Gene3D" id="3.30.63.10">
    <property type="entry name" value="Guanylate Kinase phosphate binding domain"/>
    <property type="match status" value="1"/>
</dbReference>
<dbReference type="EMBL" id="LHZD01000020">
    <property type="protein sequence ID" value="KXV08075.1"/>
    <property type="molecule type" value="Genomic_DNA"/>
</dbReference>
<comment type="function">
    <text evidence="9">Essential for recycling GMP and indirectly, cGMP.</text>
</comment>
<accession>A0AB34XL93</accession>
<dbReference type="PANTHER" id="PTHR23117">
    <property type="entry name" value="GUANYLATE KINASE-RELATED"/>
    <property type="match status" value="1"/>
</dbReference>
<name>A0AB34XL93_GLUOY</name>
<dbReference type="Gene3D" id="3.40.50.300">
    <property type="entry name" value="P-loop containing nucleotide triphosphate hydrolases"/>
    <property type="match status" value="1"/>
</dbReference>
<evidence type="ECO:0000256" key="3">
    <source>
        <dbReference type="ARBA" id="ARBA00016296"/>
    </source>
</evidence>
<dbReference type="PROSITE" id="PS50052">
    <property type="entry name" value="GUANYLATE_KINASE_2"/>
    <property type="match status" value="1"/>
</dbReference>
<organism evidence="11 12">
    <name type="scientific">Gluconobacter oxydans</name>
    <name type="common">Gluconobacter suboxydans</name>
    <dbReference type="NCBI Taxonomy" id="442"/>
    <lineage>
        <taxon>Bacteria</taxon>
        <taxon>Pseudomonadati</taxon>
        <taxon>Pseudomonadota</taxon>
        <taxon>Alphaproteobacteria</taxon>
        <taxon>Acetobacterales</taxon>
        <taxon>Acetobacteraceae</taxon>
        <taxon>Gluconobacter</taxon>
    </lineage>
</organism>
<evidence type="ECO:0000256" key="8">
    <source>
        <dbReference type="ARBA" id="ARBA00030128"/>
    </source>
</evidence>
<keyword evidence="4 9" id="KW-0808">Transferase</keyword>
<dbReference type="Proteomes" id="UP000075394">
    <property type="component" value="Unassembled WGS sequence"/>
</dbReference>
<dbReference type="SMART" id="SM00072">
    <property type="entry name" value="GuKc"/>
    <property type="match status" value="1"/>
</dbReference>
<comment type="subcellular location">
    <subcellularLocation>
        <location evidence="9">Cytoplasm</location>
    </subcellularLocation>
</comment>
<dbReference type="GO" id="GO:0005829">
    <property type="term" value="C:cytosol"/>
    <property type="evidence" value="ECO:0007669"/>
    <property type="project" value="TreeGrafter"/>
</dbReference>
<feature type="domain" description="Guanylate kinase-like" evidence="10">
    <location>
        <begin position="13"/>
        <end position="192"/>
    </location>
</feature>
<keyword evidence="9" id="KW-0963">Cytoplasm</keyword>
<sequence length="213" mass="23772">MQGDPMTQLPRRGVCLVISAPSGAGKSTIANALRASEPTLRHSVSVTTRSPRPGEVEGVHYHFRDIAEFRRMAADGELLEWAEVFGRGYGTPRAPVEQALDAGHDMVFDIDWQGHRLLRAALPDDVVSLFVLPPSLEELERRLNKRASDHPEEIARRMKAALDEISHWSEFDHTIINSDLDTAISQARSVLTAARLATRRQRNLLDMVASFSR</sequence>
<dbReference type="GO" id="GO:0004385">
    <property type="term" value="F:GMP kinase activity"/>
    <property type="evidence" value="ECO:0007669"/>
    <property type="project" value="UniProtKB-UniRule"/>
</dbReference>
<evidence type="ECO:0000256" key="4">
    <source>
        <dbReference type="ARBA" id="ARBA00022679"/>
    </source>
</evidence>
<keyword evidence="5 9" id="KW-0547">Nucleotide-binding</keyword>
<dbReference type="EC" id="2.7.4.8" evidence="2 9"/>
<dbReference type="PROSITE" id="PS00856">
    <property type="entry name" value="GUANYLATE_KINASE_1"/>
    <property type="match status" value="1"/>
</dbReference>
<dbReference type="InterPro" id="IPR020590">
    <property type="entry name" value="Guanylate_kinase_CS"/>
</dbReference>
<evidence type="ECO:0000313" key="11">
    <source>
        <dbReference type="EMBL" id="KXV08075.1"/>
    </source>
</evidence>
<evidence type="ECO:0000256" key="9">
    <source>
        <dbReference type="HAMAP-Rule" id="MF_00328"/>
    </source>
</evidence>
<dbReference type="FunFam" id="3.30.63.10:FF:000002">
    <property type="entry name" value="Guanylate kinase 1"/>
    <property type="match status" value="1"/>
</dbReference>
<reference evidence="11 12" key="1">
    <citation type="submission" date="2015-06" db="EMBL/GenBank/DDBJ databases">
        <title>Improved classification and identification of acetic acid bacteria using matrix-assisted laser desorption/ionization time-of-flight mass spectrometry; Gluconobacter nephelii and Gluconobacter uchimurae are later heterotypic synonyms of Gluconobacter japonicus and Gluconobacter oxydans, respectively.</title>
        <authorList>
            <person name="Li L."/>
            <person name="Cleenwerck I."/>
            <person name="De Vuyst L."/>
            <person name="Vandamme P."/>
        </authorList>
    </citation>
    <scope>NUCLEOTIDE SEQUENCE [LARGE SCALE GENOMIC DNA]</scope>
    <source>
        <strain evidence="11 12">LMG 1386</strain>
    </source>
</reference>
<proteinExistence type="inferred from homology"/>
<dbReference type="AlphaFoldDB" id="A0AB34XL93"/>
<dbReference type="InterPro" id="IPR027417">
    <property type="entry name" value="P-loop_NTPase"/>
</dbReference>
<dbReference type="InterPro" id="IPR008144">
    <property type="entry name" value="Guanylate_kin-like_dom"/>
</dbReference>
<protein>
    <recommendedName>
        <fullName evidence="3 9">Guanylate kinase</fullName>
        <ecNumber evidence="2 9">2.7.4.8</ecNumber>
    </recommendedName>
    <alternativeName>
        <fullName evidence="8 9">GMP kinase</fullName>
    </alternativeName>
</protein>
<keyword evidence="6 9" id="KW-0418">Kinase</keyword>
<evidence type="ECO:0000256" key="1">
    <source>
        <dbReference type="ARBA" id="ARBA00005790"/>
    </source>
</evidence>